<evidence type="ECO:0000256" key="3">
    <source>
        <dbReference type="ARBA" id="ARBA00022629"/>
    </source>
</evidence>
<evidence type="ECO:0000313" key="4">
    <source>
        <dbReference type="EMBL" id="OTN77806.1"/>
    </source>
</evidence>
<protein>
    <recommendedName>
        <fullName evidence="6">ROK family protein</fullName>
    </recommendedName>
</protein>
<dbReference type="EMBL" id="NGKU01000001">
    <property type="protein sequence ID" value="OTN77806.1"/>
    <property type="molecule type" value="Genomic_DNA"/>
</dbReference>
<dbReference type="Gene3D" id="1.10.10.10">
    <property type="entry name" value="Winged helix-like DNA-binding domain superfamily/Winged helix DNA-binding domain"/>
    <property type="match status" value="1"/>
</dbReference>
<dbReference type="InterPro" id="IPR036390">
    <property type="entry name" value="WH_DNA-bd_sf"/>
</dbReference>
<comment type="similarity">
    <text evidence="2">Belongs to the ROK (NagC/XylR) family.</text>
</comment>
<dbReference type="PANTHER" id="PTHR18964">
    <property type="entry name" value="ROK (REPRESSOR, ORF, KINASE) FAMILY"/>
    <property type="match status" value="1"/>
</dbReference>
<accession>A0A242A9U1</accession>
<dbReference type="SUPFAM" id="SSF53067">
    <property type="entry name" value="Actin-like ATPase domain"/>
    <property type="match status" value="1"/>
</dbReference>
<evidence type="ECO:0000313" key="5">
    <source>
        <dbReference type="Proteomes" id="UP000195043"/>
    </source>
</evidence>
<dbReference type="Proteomes" id="UP000195043">
    <property type="component" value="Unassembled WGS sequence"/>
</dbReference>
<dbReference type="PANTHER" id="PTHR18964:SF149">
    <property type="entry name" value="BIFUNCTIONAL UDP-N-ACETYLGLUCOSAMINE 2-EPIMERASE_N-ACETYLMANNOSAMINE KINASE"/>
    <property type="match status" value="1"/>
</dbReference>
<organism evidence="4 5">
    <name type="scientific">Candidatus Enterococcus testudinis</name>
    <dbReference type="NCBI Taxonomy" id="1834191"/>
    <lineage>
        <taxon>Bacteria</taxon>
        <taxon>Bacillati</taxon>
        <taxon>Bacillota</taxon>
        <taxon>Bacilli</taxon>
        <taxon>Lactobacillales</taxon>
        <taxon>Enterococcaceae</taxon>
        <taxon>Enterococcus</taxon>
    </lineage>
</organism>
<dbReference type="Gene3D" id="3.30.420.40">
    <property type="match status" value="2"/>
</dbReference>
<dbReference type="InterPro" id="IPR036388">
    <property type="entry name" value="WH-like_DNA-bd_sf"/>
</dbReference>
<keyword evidence="3" id="KW-0859">Xylose metabolism</keyword>
<keyword evidence="3" id="KW-0119">Carbohydrate metabolism</keyword>
<dbReference type="GO" id="GO:0042732">
    <property type="term" value="P:D-xylose metabolic process"/>
    <property type="evidence" value="ECO:0007669"/>
    <property type="project" value="UniProtKB-KW"/>
</dbReference>
<dbReference type="STRING" id="1834191.A5886_002907"/>
<keyword evidence="5" id="KW-1185">Reference proteome</keyword>
<comment type="caution">
    <text evidence="4">The sequence shown here is derived from an EMBL/GenBank/DDBJ whole genome shotgun (WGS) entry which is preliminary data.</text>
</comment>
<sequence>MSQNKNLIREKNMRAIKQMMREKGTAYKAEIAAETGLSVVTVNALVAQLVEAKVLIEGDLMPQTVGRPAIAYHFNEEQQYFLLLSIQEKLTPNYRQLMIHGQIVNLTGDIKYTQTTEFSEVTMPFFLACVQPFLSAGFEIAKIGVSIPGKIYQGVILSSWENLLNQWHLQDALSAFASVPVVIQNDAHLVTIGYTVREKRSKEETIVGIFYPENSMPGITIYAKGTLIEGNMNLAGEAKFLPHLMEEIFPLTNEKLIGNLVEIFTIYNAVIAPNTFVISADSVTETAIRNKIAQSTLLAMQVNQPQFLFVDQFTACLYTGLLWLVLKDSDYAL</sequence>
<dbReference type="Pfam" id="PF00480">
    <property type="entry name" value="ROK"/>
    <property type="match status" value="1"/>
</dbReference>
<name>A0A242A9U1_9ENTE</name>
<dbReference type="SUPFAM" id="SSF46785">
    <property type="entry name" value="Winged helix' DNA-binding domain"/>
    <property type="match status" value="1"/>
</dbReference>
<reference evidence="4 5" key="1">
    <citation type="submission" date="2017-05" db="EMBL/GenBank/DDBJ databases">
        <title>The Genome Sequence of Enterococcus sp. 8G7_MSG3316.</title>
        <authorList>
            <consortium name="The Broad Institute Genomics Platform"/>
            <consortium name="The Broad Institute Genomic Center for Infectious Diseases"/>
            <person name="Earl A."/>
            <person name="Manson A."/>
            <person name="Schwartman J."/>
            <person name="Gilmore M."/>
            <person name="Abouelleil A."/>
            <person name="Cao P."/>
            <person name="Chapman S."/>
            <person name="Cusick C."/>
            <person name="Shea T."/>
            <person name="Young S."/>
            <person name="Neafsey D."/>
            <person name="Nusbaum C."/>
            <person name="Birren B."/>
        </authorList>
    </citation>
    <scope>NUCLEOTIDE SEQUENCE [LARGE SCALE GENOMIC DNA]</scope>
    <source>
        <strain evidence="4 5">8G7_MSG3316</strain>
    </source>
</reference>
<proteinExistence type="inferred from homology"/>
<dbReference type="InterPro" id="IPR000600">
    <property type="entry name" value="ROK"/>
</dbReference>
<dbReference type="AlphaFoldDB" id="A0A242A9U1"/>
<gene>
    <name evidence="4" type="ORF">A5886_002907</name>
</gene>
<comment type="function">
    <text evidence="1">Transcriptional repressor of xylose-utilizing enzymes.</text>
</comment>
<dbReference type="OrthoDB" id="6501901at2"/>
<evidence type="ECO:0000256" key="2">
    <source>
        <dbReference type="ARBA" id="ARBA00006479"/>
    </source>
</evidence>
<dbReference type="InterPro" id="IPR043129">
    <property type="entry name" value="ATPase_NBD"/>
</dbReference>
<evidence type="ECO:0000256" key="1">
    <source>
        <dbReference type="ARBA" id="ARBA00002486"/>
    </source>
</evidence>
<dbReference type="RefSeq" id="WP_086275793.1">
    <property type="nucleotide sequence ID" value="NZ_NGKU01000001.1"/>
</dbReference>
<evidence type="ECO:0008006" key="6">
    <source>
        <dbReference type="Google" id="ProtNLM"/>
    </source>
</evidence>